<dbReference type="GO" id="GO:0000815">
    <property type="term" value="C:ESCRT III complex"/>
    <property type="evidence" value="ECO:0007669"/>
    <property type="project" value="EnsemblFungi"/>
</dbReference>
<dbReference type="PANTHER" id="PTHR22761:SF10">
    <property type="entry name" value="GH13992P"/>
    <property type="match status" value="1"/>
</dbReference>
<protein>
    <recommendedName>
        <fullName evidence="4">Vacuolar-sorting protein SNF7</fullName>
    </recommendedName>
    <alternativeName>
        <fullName evidence="5">Vacuolar protein-sorting-associated protein 32</fullName>
    </alternativeName>
</protein>
<comment type="similarity">
    <text evidence="2">Belongs to the SNF7 family.</text>
</comment>
<evidence type="ECO:0000256" key="3">
    <source>
        <dbReference type="ARBA" id="ARBA00022753"/>
    </source>
</evidence>
<dbReference type="EMBL" id="LAYC01000001">
    <property type="protein sequence ID" value="KYK60452.1"/>
    <property type="molecule type" value="Genomic_DNA"/>
</dbReference>
<dbReference type="Gene3D" id="1.10.287.1060">
    <property type="entry name" value="ESAT-6-like"/>
    <property type="match status" value="1"/>
</dbReference>
<keyword evidence="9" id="KW-1185">Reference proteome</keyword>
<evidence type="ECO:0000256" key="4">
    <source>
        <dbReference type="ARBA" id="ARBA00040017"/>
    </source>
</evidence>
<dbReference type="GO" id="GO:0009898">
    <property type="term" value="C:cytoplasmic side of plasma membrane"/>
    <property type="evidence" value="ECO:0007669"/>
    <property type="project" value="TreeGrafter"/>
</dbReference>
<evidence type="ECO:0000256" key="5">
    <source>
        <dbReference type="ARBA" id="ARBA00042586"/>
    </source>
</evidence>
<dbReference type="GO" id="GO:0005829">
    <property type="term" value="C:cytosol"/>
    <property type="evidence" value="ECO:0007669"/>
    <property type="project" value="EnsemblFungi"/>
</dbReference>
<feature type="compositionally biased region" description="Basic and acidic residues" evidence="7">
    <location>
        <begin position="231"/>
        <end position="241"/>
    </location>
</feature>
<dbReference type="GO" id="GO:1904669">
    <property type="term" value="P:ATP export"/>
    <property type="evidence" value="ECO:0007669"/>
    <property type="project" value="EnsemblFungi"/>
</dbReference>
<dbReference type="FunCoup" id="A0A151GTW4">
    <property type="interactions" value="586"/>
</dbReference>
<evidence type="ECO:0000313" key="9">
    <source>
        <dbReference type="Proteomes" id="UP000076580"/>
    </source>
</evidence>
<dbReference type="STRING" id="98403.A0A151GTW4"/>
<dbReference type="GO" id="GO:0042802">
    <property type="term" value="F:identical protein binding"/>
    <property type="evidence" value="ECO:0007669"/>
    <property type="project" value="EnsemblFungi"/>
</dbReference>
<dbReference type="GO" id="GO:0061709">
    <property type="term" value="P:reticulophagy"/>
    <property type="evidence" value="ECO:0007669"/>
    <property type="project" value="EnsemblFungi"/>
</dbReference>
<dbReference type="InParanoid" id="A0A151GTW4"/>
<dbReference type="GeneID" id="63714232"/>
<name>A0A151GTW4_DRECN</name>
<reference evidence="8 9" key="1">
    <citation type="journal article" date="2016" name="Sci. Rep.">
        <title>Insights into Adaptations to a Near-Obligate Nematode Endoparasitic Lifestyle from the Finished Genome of Drechmeria coniospora.</title>
        <authorList>
            <person name="Zhang L."/>
            <person name="Zhou Z."/>
            <person name="Guo Q."/>
            <person name="Fokkens L."/>
            <person name="Miskei M."/>
            <person name="Pocsi I."/>
            <person name="Zhang W."/>
            <person name="Chen M."/>
            <person name="Wang L."/>
            <person name="Sun Y."/>
            <person name="Donzelli B.G."/>
            <person name="Gibson D.M."/>
            <person name="Nelson D.R."/>
            <person name="Luo J.G."/>
            <person name="Rep M."/>
            <person name="Liu H."/>
            <person name="Yang S."/>
            <person name="Wang J."/>
            <person name="Krasnoff S.B."/>
            <person name="Xu Y."/>
            <person name="Molnar I."/>
            <person name="Lin M."/>
        </authorList>
    </citation>
    <scope>NUCLEOTIDE SEQUENCE [LARGE SCALE GENOMIC DNA]</scope>
    <source>
        <strain evidence="8 9">ARSEF 6962</strain>
    </source>
</reference>
<dbReference type="RefSeq" id="XP_040659804.1">
    <property type="nucleotide sequence ID" value="XM_040798921.1"/>
</dbReference>
<accession>A0A151GTW4</accession>
<evidence type="ECO:0000256" key="7">
    <source>
        <dbReference type="SAM" id="MobiDB-lite"/>
    </source>
</evidence>
<keyword evidence="6" id="KW-0175">Coiled coil</keyword>
<dbReference type="GO" id="GO:0005771">
    <property type="term" value="C:multivesicular body"/>
    <property type="evidence" value="ECO:0007669"/>
    <property type="project" value="TreeGrafter"/>
</dbReference>
<dbReference type="Pfam" id="PF03357">
    <property type="entry name" value="Snf7"/>
    <property type="match status" value="1"/>
</dbReference>
<feature type="region of interest" description="Disordered" evidence="7">
    <location>
        <begin position="216"/>
        <end position="241"/>
    </location>
</feature>
<evidence type="ECO:0000256" key="2">
    <source>
        <dbReference type="ARBA" id="ARBA00006190"/>
    </source>
</evidence>
<evidence type="ECO:0000313" key="8">
    <source>
        <dbReference type="EMBL" id="KYK60452.1"/>
    </source>
</evidence>
<proteinExistence type="inferred from homology"/>
<dbReference type="GO" id="GO:0070676">
    <property type="term" value="P:intralumenal vesicle formation"/>
    <property type="evidence" value="ECO:0007669"/>
    <property type="project" value="EnsemblFungi"/>
</dbReference>
<dbReference type="PANTHER" id="PTHR22761">
    <property type="entry name" value="CHARGED MULTIVESICULAR BODY PROTEIN"/>
    <property type="match status" value="1"/>
</dbReference>
<keyword evidence="3" id="KW-0967">Endosome</keyword>
<dbReference type="Proteomes" id="UP000076580">
    <property type="component" value="Chromosome 01"/>
</dbReference>
<organism evidence="8 9">
    <name type="scientific">Drechmeria coniospora</name>
    <name type="common">Nematophagous fungus</name>
    <name type="synonym">Meria coniospora</name>
    <dbReference type="NCBI Taxonomy" id="98403"/>
    <lineage>
        <taxon>Eukaryota</taxon>
        <taxon>Fungi</taxon>
        <taxon>Dikarya</taxon>
        <taxon>Ascomycota</taxon>
        <taxon>Pezizomycotina</taxon>
        <taxon>Sordariomycetes</taxon>
        <taxon>Hypocreomycetidae</taxon>
        <taxon>Hypocreales</taxon>
        <taxon>Ophiocordycipitaceae</taxon>
        <taxon>Drechmeria</taxon>
    </lineage>
</organism>
<gene>
    <name evidence="8" type="ORF">DCS_01589</name>
</gene>
<comment type="subcellular location">
    <subcellularLocation>
        <location evidence="1">Endosome</location>
    </subcellularLocation>
</comment>
<dbReference type="GO" id="GO:0043328">
    <property type="term" value="P:protein transport to vacuole involved in ubiquitin-dependent protein catabolic process via the multivesicular body sorting pathway"/>
    <property type="evidence" value="ECO:0007669"/>
    <property type="project" value="EnsemblFungi"/>
</dbReference>
<feature type="coiled-coil region" evidence="6">
    <location>
        <begin position="29"/>
        <end position="95"/>
    </location>
</feature>
<dbReference type="GO" id="GO:0007031">
    <property type="term" value="P:peroxisome organization"/>
    <property type="evidence" value="ECO:0007669"/>
    <property type="project" value="EnsemblFungi"/>
</dbReference>
<evidence type="ECO:0000256" key="6">
    <source>
        <dbReference type="SAM" id="Coils"/>
    </source>
</evidence>
<dbReference type="InterPro" id="IPR005024">
    <property type="entry name" value="Snf7_fam"/>
</dbReference>
<evidence type="ECO:0000256" key="1">
    <source>
        <dbReference type="ARBA" id="ARBA00004177"/>
    </source>
</evidence>
<sequence length="241" mass="26774">MWSWFGGGGGGGQRKDSPKDAILGLRSHLDMLQKRERHLQNQIDEQQNIARKNANTNKNVAKAALRRKKTHEQALDQTIAQIGTLEQQINSIESANINRETLAAMEKASQAMKQIHGKLTPEKVDETMEKLRDQNALSQEIVDAITGATIGEQVDDMELEEELDQLQQEQLDEAILKTGHVPLSDAVHKMPTPANAERTSPPSPLVSSQLTIAAVSSRRQAVEEEDDEEAELRKLQAEMAM</sequence>
<comment type="caution">
    <text evidence="8">The sequence shown here is derived from an EMBL/GenBank/DDBJ whole genome shotgun (WGS) entry which is preliminary data.</text>
</comment>
<dbReference type="AlphaFoldDB" id="A0A151GTW4"/>